<gene>
    <name evidence="6" type="ORF">GCM10011314_00900</name>
</gene>
<dbReference type="PROSITE" id="PS00770">
    <property type="entry name" value="AA_TRANSFER_CLASS_4"/>
    <property type="match status" value="1"/>
</dbReference>
<dbReference type="EMBL" id="BMEA01000001">
    <property type="protein sequence ID" value="GGB65519.1"/>
    <property type="molecule type" value="Genomic_DNA"/>
</dbReference>
<dbReference type="PANTHER" id="PTHR42743:SF11">
    <property type="entry name" value="AMINODEOXYCHORISMATE LYASE"/>
    <property type="match status" value="1"/>
</dbReference>
<evidence type="ECO:0000256" key="2">
    <source>
        <dbReference type="ARBA" id="ARBA00009320"/>
    </source>
</evidence>
<dbReference type="SUPFAM" id="SSF56752">
    <property type="entry name" value="D-aminoacid aminotransferase-like PLP-dependent enzymes"/>
    <property type="match status" value="1"/>
</dbReference>
<sequence>MSLVGASGHICNARPMSDIQVWVNGRIVGADEPSVRALDHGVTVGDGAFETCKIVDGEAFAMTRHLRRLGRTLSGLGLPPIDDALVREGVKEVLATGDQIAFGRVRITVTGGAGPLSSDRHDSPPTVIIASTPSKPHDPSAAVVTVPWVRNERAATAGLKTTSYAENVIAITHANSRGAAEALLANTRGELCEGTASNVFVVTDGVLRTPPLESGCLAGITRELAIEWCRDAGIEVVEETMPFDVLDTADEVIITNSSRDVQGVHLVDDRRLDAPGPVTRRAVEIWRTAEADLGMDP</sequence>
<name>A0A8H9FPG3_9MICO</name>
<dbReference type="InterPro" id="IPR043132">
    <property type="entry name" value="BCAT-like_C"/>
</dbReference>
<comment type="similarity">
    <text evidence="2 4">Belongs to the class-IV pyridoxal-phosphate-dependent aminotransferase family.</text>
</comment>
<proteinExistence type="inferred from homology"/>
<reference evidence="6" key="1">
    <citation type="journal article" date="2014" name="Int. J. Syst. Evol. Microbiol.">
        <title>Complete genome sequence of Corynebacterium casei LMG S-19264T (=DSM 44701T), isolated from a smear-ripened cheese.</title>
        <authorList>
            <consortium name="US DOE Joint Genome Institute (JGI-PGF)"/>
            <person name="Walter F."/>
            <person name="Albersmeier A."/>
            <person name="Kalinowski J."/>
            <person name="Ruckert C."/>
        </authorList>
    </citation>
    <scope>NUCLEOTIDE SEQUENCE</scope>
    <source>
        <strain evidence="6">CGMCC 1.10749</strain>
    </source>
</reference>
<protein>
    <submittedName>
        <fullName evidence="6">4-amino-4-deoxychorismate lyase</fullName>
    </submittedName>
</protein>
<evidence type="ECO:0000256" key="5">
    <source>
        <dbReference type="RuleBase" id="RU004516"/>
    </source>
</evidence>
<dbReference type="GO" id="GO:0008652">
    <property type="term" value="P:amino acid biosynthetic process"/>
    <property type="evidence" value="ECO:0007669"/>
    <property type="project" value="UniProtKB-ARBA"/>
</dbReference>
<evidence type="ECO:0000313" key="7">
    <source>
        <dbReference type="Proteomes" id="UP000628079"/>
    </source>
</evidence>
<dbReference type="AlphaFoldDB" id="A0A8H9FPG3"/>
<dbReference type="InterPro" id="IPR050571">
    <property type="entry name" value="Class-IV_PLP-Dep_Aminotrnsfr"/>
</dbReference>
<dbReference type="Proteomes" id="UP000628079">
    <property type="component" value="Unassembled WGS sequence"/>
</dbReference>
<dbReference type="Gene3D" id="3.20.10.10">
    <property type="entry name" value="D-amino Acid Aminotransferase, subunit A, domain 2"/>
    <property type="match status" value="1"/>
</dbReference>
<dbReference type="InterPro" id="IPR036038">
    <property type="entry name" value="Aminotransferase-like"/>
</dbReference>
<accession>A0A8H9FPG3</accession>
<comment type="caution">
    <text evidence="6">The sequence shown here is derived from an EMBL/GenBank/DDBJ whole genome shotgun (WGS) entry which is preliminary data.</text>
</comment>
<dbReference type="FunFam" id="3.20.10.10:FF:000002">
    <property type="entry name" value="D-alanine aminotransferase"/>
    <property type="match status" value="1"/>
</dbReference>
<comment type="cofactor">
    <cofactor evidence="1 5">
        <name>pyridoxal 5'-phosphate</name>
        <dbReference type="ChEBI" id="CHEBI:597326"/>
    </cofactor>
</comment>
<dbReference type="GO" id="GO:0005829">
    <property type="term" value="C:cytosol"/>
    <property type="evidence" value="ECO:0007669"/>
    <property type="project" value="TreeGrafter"/>
</dbReference>
<keyword evidence="3 5" id="KW-0663">Pyridoxal phosphate</keyword>
<dbReference type="InterPro" id="IPR001544">
    <property type="entry name" value="Aminotrans_IV"/>
</dbReference>
<keyword evidence="6" id="KW-0456">Lyase</keyword>
<reference evidence="6" key="2">
    <citation type="submission" date="2020-09" db="EMBL/GenBank/DDBJ databases">
        <authorList>
            <person name="Sun Q."/>
            <person name="Zhou Y."/>
        </authorList>
    </citation>
    <scope>NUCLEOTIDE SEQUENCE</scope>
    <source>
        <strain evidence="6">CGMCC 1.10749</strain>
    </source>
</reference>
<dbReference type="InterPro" id="IPR043131">
    <property type="entry name" value="BCAT-like_N"/>
</dbReference>
<evidence type="ECO:0000256" key="4">
    <source>
        <dbReference type="RuleBase" id="RU004106"/>
    </source>
</evidence>
<dbReference type="GO" id="GO:0016829">
    <property type="term" value="F:lyase activity"/>
    <property type="evidence" value="ECO:0007669"/>
    <property type="project" value="UniProtKB-KW"/>
</dbReference>
<organism evidence="6 7">
    <name type="scientific">Knoellia flava</name>
    <dbReference type="NCBI Taxonomy" id="913969"/>
    <lineage>
        <taxon>Bacteria</taxon>
        <taxon>Bacillati</taxon>
        <taxon>Actinomycetota</taxon>
        <taxon>Actinomycetes</taxon>
        <taxon>Micrococcales</taxon>
        <taxon>Intrasporangiaceae</taxon>
        <taxon>Knoellia</taxon>
    </lineage>
</organism>
<evidence type="ECO:0000256" key="1">
    <source>
        <dbReference type="ARBA" id="ARBA00001933"/>
    </source>
</evidence>
<dbReference type="GO" id="GO:0046394">
    <property type="term" value="P:carboxylic acid biosynthetic process"/>
    <property type="evidence" value="ECO:0007669"/>
    <property type="project" value="UniProtKB-ARBA"/>
</dbReference>
<evidence type="ECO:0000313" key="6">
    <source>
        <dbReference type="EMBL" id="GGB65519.1"/>
    </source>
</evidence>
<evidence type="ECO:0000256" key="3">
    <source>
        <dbReference type="ARBA" id="ARBA00022898"/>
    </source>
</evidence>
<dbReference type="CDD" id="cd00449">
    <property type="entry name" value="PLPDE_IV"/>
    <property type="match status" value="1"/>
</dbReference>
<dbReference type="InterPro" id="IPR018300">
    <property type="entry name" value="Aminotrans_IV_CS"/>
</dbReference>
<dbReference type="PANTHER" id="PTHR42743">
    <property type="entry name" value="AMINO-ACID AMINOTRANSFERASE"/>
    <property type="match status" value="1"/>
</dbReference>
<dbReference type="Gene3D" id="3.30.470.10">
    <property type="match status" value="1"/>
</dbReference>
<dbReference type="Pfam" id="PF01063">
    <property type="entry name" value="Aminotran_4"/>
    <property type="match status" value="1"/>
</dbReference>